<keyword evidence="2" id="KW-0472">Membrane</keyword>
<dbReference type="Proteomes" id="UP000054561">
    <property type="component" value="Unassembled WGS sequence"/>
</dbReference>
<evidence type="ECO:0000256" key="2">
    <source>
        <dbReference type="SAM" id="Phobius"/>
    </source>
</evidence>
<proteinExistence type="predicted"/>
<dbReference type="OrthoDB" id="387658at2759"/>
<keyword evidence="4" id="KW-1185">Reference proteome</keyword>
<organism evidence="3 4">
    <name type="scientific">Plasmodium fragile</name>
    <dbReference type="NCBI Taxonomy" id="5857"/>
    <lineage>
        <taxon>Eukaryota</taxon>
        <taxon>Sar</taxon>
        <taxon>Alveolata</taxon>
        <taxon>Apicomplexa</taxon>
        <taxon>Aconoidasida</taxon>
        <taxon>Haemosporida</taxon>
        <taxon>Plasmodiidae</taxon>
        <taxon>Plasmodium</taxon>
        <taxon>Plasmodium (Plasmodium)</taxon>
    </lineage>
</organism>
<protein>
    <submittedName>
        <fullName evidence="3">Uncharacterized protein</fullName>
    </submittedName>
</protein>
<dbReference type="RefSeq" id="XP_012338266.1">
    <property type="nucleotide sequence ID" value="XM_012482843.1"/>
</dbReference>
<evidence type="ECO:0000256" key="1">
    <source>
        <dbReference type="SAM" id="MobiDB-lite"/>
    </source>
</evidence>
<evidence type="ECO:0000313" key="4">
    <source>
        <dbReference type="Proteomes" id="UP000054561"/>
    </source>
</evidence>
<feature type="region of interest" description="Disordered" evidence="1">
    <location>
        <begin position="214"/>
        <end position="234"/>
    </location>
</feature>
<keyword evidence="2" id="KW-1133">Transmembrane helix</keyword>
<name>A0A0D9QHF6_PLAFR</name>
<accession>A0A0D9QHF6</accession>
<dbReference type="VEuPathDB" id="PlasmoDB:AK88_05241"/>
<reference evidence="3 4" key="1">
    <citation type="submission" date="2014-03" db="EMBL/GenBank/DDBJ databases">
        <title>The Genome Sequence of Plasmodium fragile nilgiri.</title>
        <authorList>
            <consortium name="The Broad Institute Genomics Platform"/>
            <consortium name="The Broad Institute Genome Sequencing Center for Infectious Disease"/>
            <person name="Neafsey D."/>
            <person name="Duraisingh M."/>
            <person name="Young S.K."/>
            <person name="Zeng Q."/>
            <person name="Gargeya S."/>
            <person name="Abouelleil A."/>
            <person name="Alvarado L."/>
            <person name="Chapman S.B."/>
            <person name="Gainer-Dewar J."/>
            <person name="Goldberg J."/>
            <person name="Griggs A."/>
            <person name="Gujja S."/>
            <person name="Hansen M."/>
            <person name="Howarth C."/>
            <person name="Imamovic A."/>
            <person name="Larimer J."/>
            <person name="Pearson M."/>
            <person name="Poon T.W."/>
            <person name="Priest M."/>
            <person name="Roberts A."/>
            <person name="Saif S."/>
            <person name="Shea T."/>
            <person name="Sykes S."/>
            <person name="Wortman J."/>
            <person name="Nusbaum C."/>
            <person name="Birren B."/>
        </authorList>
    </citation>
    <scope>NUCLEOTIDE SEQUENCE [LARGE SCALE GENOMIC DNA]</scope>
    <source>
        <strain evidence="4">nilgiri</strain>
    </source>
</reference>
<feature type="transmembrane region" description="Helical" evidence="2">
    <location>
        <begin position="119"/>
        <end position="146"/>
    </location>
</feature>
<dbReference type="AlphaFoldDB" id="A0A0D9QHF6"/>
<dbReference type="EMBL" id="KQ001747">
    <property type="protein sequence ID" value="KJP85131.1"/>
    <property type="molecule type" value="Genomic_DNA"/>
</dbReference>
<gene>
    <name evidence="3" type="ORF">AK88_05241</name>
</gene>
<dbReference type="GeneID" id="24270555"/>
<dbReference type="OMA" id="IHNETIG"/>
<keyword evidence="2" id="KW-0812">Transmembrane</keyword>
<evidence type="ECO:0000313" key="3">
    <source>
        <dbReference type="EMBL" id="KJP85131.1"/>
    </source>
</evidence>
<feature type="compositionally biased region" description="Basic and acidic residues" evidence="1">
    <location>
        <begin position="214"/>
        <end position="227"/>
    </location>
</feature>
<sequence length="268" mass="29487">MNNGTRLQSEMFDGNDRNVTTVVSNSTPLATHIDPFSLEGATNQVSTVVTTTLVEGLVNGVTQAITDAVGTITSSISDSASSSLQPISAVNSDSVPIIHTGTNSSTAQIVPFRGKSEDLFLLLNIFIFLLPFISLLIVIPFAAFLYDHTPVGQFYNELCDFLCITPEDNEDVNEDEDEMYNDRLSFTYYGNGNGRTFFNPPCYGSNFKTFTQVEGEKDNNNGNDNKRTRTKGRKHKQNIGVEHLGHVNFTFCSASLESCTQENEVDHL</sequence>